<dbReference type="CDD" id="cd16442">
    <property type="entry name" value="BPL"/>
    <property type="match status" value="1"/>
</dbReference>
<dbReference type="AlphaFoldDB" id="A0A679JZK8"/>
<dbReference type="InterPro" id="IPR003142">
    <property type="entry name" value="BPL_C"/>
</dbReference>
<accession>A0A679JZK8</accession>
<dbReference type="GO" id="GO:0005737">
    <property type="term" value="C:cytoplasm"/>
    <property type="evidence" value="ECO:0007669"/>
    <property type="project" value="TreeGrafter"/>
</dbReference>
<evidence type="ECO:0000259" key="7">
    <source>
        <dbReference type="Pfam" id="PF02237"/>
    </source>
</evidence>
<dbReference type="Gene3D" id="3.30.930.10">
    <property type="entry name" value="Bira Bifunctional Protein, Domain 2"/>
    <property type="match status" value="1"/>
</dbReference>
<gene>
    <name evidence="9" type="primary">birA</name>
    <name evidence="9" type="ORF">MBLL_03054</name>
</gene>
<dbReference type="InterPro" id="IPR004143">
    <property type="entry name" value="BPL_LPL_catalytic"/>
</dbReference>
<dbReference type="EMBL" id="LR743511">
    <property type="protein sequence ID" value="CAA2143874.1"/>
    <property type="molecule type" value="Genomic_DNA"/>
</dbReference>
<comment type="catalytic activity">
    <reaction evidence="6">
        <text>biotin + L-lysyl-[protein] + ATP = N(6)-biotinyl-L-lysyl-[protein] + AMP + diphosphate + H(+)</text>
        <dbReference type="Rhea" id="RHEA:11756"/>
        <dbReference type="Rhea" id="RHEA-COMP:9752"/>
        <dbReference type="Rhea" id="RHEA-COMP:10505"/>
        <dbReference type="ChEBI" id="CHEBI:15378"/>
        <dbReference type="ChEBI" id="CHEBI:29969"/>
        <dbReference type="ChEBI" id="CHEBI:30616"/>
        <dbReference type="ChEBI" id="CHEBI:33019"/>
        <dbReference type="ChEBI" id="CHEBI:57586"/>
        <dbReference type="ChEBI" id="CHEBI:83144"/>
        <dbReference type="ChEBI" id="CHEBI:456215"/>
        <dbReference type="EC" id="6.3.4.15"/>
    </reaction>
</comment>
<organism evidence="9">
    <name type="scientific">Methylobacterium bullatum</name>
    <dbReference type="NCBI Taxonomy" id="570505"/>
    <lineage>
        <taxon>Bacteria</taxon>
        <taxon>Pseudomonadati</taxon>
        <taxon>Pseudomonadota</taxon>
        <taxon>Alphaproteobacteria</taxon>
        <taxon>Hyphomicrobiales</taxon>
        <taxon>Methylobacteriaceae</taxon>
        <taxon>Methylobacterium</taxon>
    </lineage>
</organism>
<dbReference type="Gene3D" id="2.30.30.100">
    <property type="match status" value="1"/>
</dbReference>
<dbReference type="SUPFAM" id="SSF55681">
    <property type="entry name" value="Class II aaRS and biotin synthetases"/>
    <property type="match status" value="2"/>
</dbReference>
<evidence type="ECO:0000256" key="1">
    <source>
        <dbReference type="ARBA" id="ARBA00022598"/>
    </source>
</evidence>
<evidence type="ECO:0000256" key="5">
    <source>
        <dbReference type="ARBA" id="ARBA00024227"/>
    </source>
</evidence>
<proteinExistence type="predicted"/>
<evidence type="ECO:0000259" key="8">
    <source>
        <dbReference type="Pfam" id="PF03099"/>
    </source>
</evidence>
<dbReference type="Pfam" id="PF02237">
    <property type="entry name" value="BPL_C"/>
    <property type="match status" value="1"/>
</dbReference>
<keyword evidence="2" id="KW-0547">Nucleotide-binding</keyword>
<sequence length="307" mass="32342">MSGYRLGPAAKAAGHRLHVHESLGSTNTQAMELARQGERGPLWVVALRQEAGRGRRGSTWASLPGNLTASLLWPVSDVDPVQVPSLGFVAGVALIAALKRTIKLPLHPEAPERRGGFAGGLQFSRNLREPSCEAAGAAPQDEIDCLRSGGISPFRLKWPNDVLVSGAKLAGLLLEAETHPGGRRSAVIGFGVNVAASPQDLPYPATSLSQSSYETRAEDLFDYLSDEIVAAARLWSRGGGFSTIRRLWLDDAAGIGAPVSVRIGGEIVQGIFETIDEAGRLVVRSDDGTRRTVTAGEVHLGSAATAA</sequence>
<keyword evidence="1 9" id="KW-0436">Ligase</keyword>
<evidence type="ECO:0000256" key="6">
    <source>
        <dbReference type="ARBA" id="ARBA00047846"/>
    </source>
</evidence>
<protein>
    <recommendedName>
        <fullName evidence="5">biotin--[biotin carboxyl-carrier protein] ligase</fullName>
        <ecNumber evidence="5">6.3.4.15</ecNumber>
    </recommendedName>
</protein>
<dbReference type="PANTHER" id="PTHR12835:SF5">
    <property type="entry name" value="BIOTIN--PROTEIN LIGASE"/>
    <property type="match status" value="1"/>
</dbReference>
<feature type="domain" description="BPL/LPL catalytic" evidence="8">
    <location>
        <begin position="24"/>
        <end position="178"/>
    </location>
</feature>
<keyword evidence="4" id="KW-0092">Biotin</keyword>
<dbReference type="GO" id="GO:0005524">
    <property type="term" value="F:ATP binding"/>
    <property type="evidence" value="ECO:0007669"/>
    <property type="project" value="UniProtKB-KW"/>
</dbReference>
<evidence type="ECO:0000313" key="9">
    <source>
        <dbReference type="EMBL" id="CAA2143874.1"/>
    </source>
</evidence>
<dbReference type="InterPro" id="IPR004408">
    <property type="entry name" value="Biotin_CoA_COase_ligase"/>
</dbReference>
<name>A0A679JZK8_9HYPH</name>
<dbReference type="InterPro" id="IPR045864">
    <property type="entry name" value="aa-tRNA-synth_II/BPL/LPL"/>
</dbReference>
<dbReference type="Pfam" id="PF03099">
    <property type="entry name" value="BPL_LplA_LipB"/>
    <property type="match status" value="1"/>
</dbReference>
<dbReference type="GO" id="GO:0004077">
    <property type="term" value="F:biotin--[biotin carboxyl-carrier protein] ligase activity"/>
    <property type="evidence" value="ECO:0007669"/>
    <property type="project" value="UniProtKB-EC"/>
</dbReference>
<dbReference type="PANTHER" id="PTHR12835">
    <property type="entry name" value="BIOTIN PROTEIN LIGASE"/>
    <property type="match status" value="1"/>
</dbReference>
<evidence type="ECO:0000256" key="2">
    <source>
        <dbReference type="ARBA" id="ARBA00022741"/>
    </source>
</evidence>
<dbReference type="SUPFAM" id="SSF50037">
    <property type="entry name" value="C-terminal domain of transcriptional repressors"/>
    <property type="match status" value="1"/>
</dbReference>
<dbReference type="EC" id="6.3.4.15" evidence="5"/>
<feature type="domain" description="Biotin protein ligase C-terminal" evidence="7">
    <location>
        <begin position="255"/>
        <end position="300"/>
    </location>
</feature>
<evidence type="ECO:0000256" key="3">
    <source>
        <dbReference type="ARBA" id="ARBA00022840"/>
    </source>
</evidence>
<reference evidence="9" key="1">
    <citation type="submission" date="2019-12" db="EMBL/GenBank/DDBJ databases">
        <authorList>
            <person name="Cremers G."/>
        </authorList>
    </citation>
    <scope>NUCLEOTIDE SEQUENCE</scope>
    <source>
        <strain evidence="9">Mbul2</strain>
    </source>
</reference>
<keyword evidence="3" id="KW-0067">ATP-binding</keyword>
<evidence type="ECO:0000256" key="4">
    <source>
        <dbReference type="ARBA" id="ARBA00023267"/>
    </source>
</evidence>
<dbReference type="InterPro" id="IPR008988">
    <property type="entry name" value="Transcriptional_repressor_C"/>
</dbReference>